<organism evidence="1 2">
    <name type="scientific">Lasius platythorax</name>
    <dbReference type="NCBI Taxonomy" id="488582"/>
    <lineage>
        <taxon>Eukaryota</taxon>
        <taxon>Metazoa</taxon>
        <taxon>Ecdysozoa</taxon>
        <taxon>Arthropoda</taxon>
        <taxon>Hexapoda</taxon>
        <taxon>Insecta</taxon>
        <taxon>Pterygota</taxon>
        <taxon>Neoptera</taxon>
        <taxon>Endopterygota</taxon>
        <taxon>Hymenoptera</taxon>
        <taxon>Apocrita</taxon>
        <taxon>Aculeata</taxon>
        <taxon>Formicoidea</taxon>
        <taxon>Formicidae</taxon>
        <taxon>Formicinae</taxon>
        <taxon>Lasius</taxon>
        <taxon>Lasius</taxon>
    </lineage>
</organism>
<reference evidence="1 2" key="1">
    <citation type="submission" date="2024-04" db="EMBL/GenBank/DDBJ databases">
        <authorList>
            <consortium name="Molecular Ecology Group"/>
        </authorList>
    </citation>
    <scope>NUCLEOTIDE SEQUENCE [LARGE SCALE GENOMIC DNA]</scope>
</reference>
<keyword evidence="2" id="KW-1185">Reference proteome</keyword>
<gene>
    <name evidence="1" type="ORF">LPLAT_LOCUS903</name>
</gene>
<dbReference type="AlphaFoldDB" id="A0AAV2N3M3"/>
<evidence type="ECO:0000313" key="2">
    <source>
        <dbReference type="Proteomes" id="UP001497644"/>
    </source>
</evidence>
<sequence length="90" mass="10522">MPLNQLASLLNTRKEEGVREMDPVEGRFMSLRSTKRKITRREGSKCREELRPDVIWFRRSVLANVCESFLSAYPLAACVYQEERRNSEEG</sequence>
<dbReference type="EMBL" id="OZ034824">
    <property type="protein sequence ID" value="CAL1674155.1"/>
    <property type="molecule type" value="Genomic_DNA"/>
</dbReference>
<protein>
    <submittedName>
        <fullName evidence="1">Uncharacterized protein</fullName>
    </submittedName>
</protein>
<accession>A0AAV2N3M3</accession>
<dbReference type="Proteomes" id="UP001497644">
    <property type="component" value="Chromosome 1"/>
</dbReference>
<evidence type="ECO:0000313" key="1">
    <source>
        <dbReference type="EMBL" id="CAL1674155.1"/>
    </source>
</evidence>
<name>A0AAV2N3M3_9HYME</name>
<proteinExistence type="predicted"/>